<sequence>MPSNSVEGTWDLIVSTPIGKIEAVAELRNQDGVLTGFAHGAGETVPLTDIVLDGDRLTWKQAITKPLRLNLAFTVAVDGDTMTGTSRAGRLPGSKVTGHRRVARAGSEHRP</sequence>
<evidence type="ECO:0000313" key="2">
    <source>
        <dbReference type="EMBL" id="GAA4056462.1"/>
    </source>
</evidence>
<accession>A0ABP7V256</accession>
<dbReference type="EMBL" id="BAAAZG010000001">
    <property type="protein sequence ID" value="GAA4056462.1"/>
    <property type="molecule type" value="Genomic_DNA"/>
</dbReference>
<proteinExistence type="predicted"/>
<feature type="region of interest" description="Disordered" evidence="1">
    <location>
        <begin position="82"/>
        <end position="111"/>
    </location>
</feature>
<dbReference type="Proteomes" id="UP001500683">
    <property type="component" value="Unassembled WGS sequence"/>
</dbReference>
<evidence type="ECO:0000256" key="1">
    <source>
        <dbReference type="SAM" id="MobiDB-lite"/>
    </source>
</evidence>
<evidence type="ECO:0000313" key="3">
    <source>
        <dbReference type="Proteomes" id="UP001500683"/>
    </source>
</evidence>
<name>A0ABP7V256_9ACTN</name>
<organism evidence="2 3">
    <name type="scientific">Actinomadura miaoliensis</name>
    <dbReference type="NCBI Taxonomy" id="430685"/>
    <lineage>
        <taxon>Bacteria</taxon>
        <taxon>Bacillati</taxon>
        <taxon>Actinomycetota</taxon>
        <taxon>Actinomycetes</taxon>
        <taxon>Streptosporangiales</taxon>
        <taxon>Thermomonosporaceae</taxon>
        <taxon>Actinomadura</taxon>
    </lineage>
</organism>
<dbReference type="RefSeq" id="WP_344939918.1">
    <property type="nucleotide sequence ID" value="NZ_BAAAZG010000001.1"/>
</dbReference>
<comment type="caution">
    <text evidence="2">The sequence shown here is derived from an EMBL/GenBank/DDBJ whole genome shotgun (WGS) entry which is preliminary data.</text>
</comment>
<gene>
    <name evidence="2" type="ORF">GCM10022214_05150</name>
</gene>
<protein>
    <submittedName>
        <fullName evidence="2">Uncharacterized protein</fullName>
    </submittedName>
</protein>
<keyword evidence="3" id="KW-1185">Reference proteome</keyword>
<reference evidence="3" key="1">
    <citation type="journal article" date="2019" name="Int. J. Syst. Evol. Microbiol.">
        <title>The Global Catalogue of Microorganisms (GCM) 10K type strain sequencing project: providing services to taxonomists for standard genome sequencing and annotation.</title>
        <authorList>
            <consortium name="The Broad Institute Genomics Platform"/>
            <consortium name="The Broad Institute Genome Sequencing Center for Infectious Disease"/>
            <person name="Wu L."/>
            <person name="Ma J."/>
        </authorList>
    </citation>
    <scope>NUCLEOTIDE SEQUENCE [LARGE SCALE GENOMIC DNA]</scope>
    <source>
        <strain evidence="3">JCM 16702</strain>
    </source>
</reference>